<dbReference type="KEGG" id="sbu:SpiBuddy_2342"/>
<evidence type="ECO:0000259" key="1">
    <source>
        <dbReference type="Pfam" id="PF22147"/>
    </source>
</evidence>
<accession>F0RSQ5</accession>
<gene>
    <name evidence="2" type="ordered locus">SpiBuddy_2342</name>
</gene>
<dbReference type="Pfam" id="PF22147">
    <property type="entry name" value="AcrIC5"/>
    <property type="match status" value="1"/>
</dbReference>
<keyword evidence="3" id="KW-1185">Reference proteome</keyword>
<dbReference type="Proteomes" id="UP000008466">
    <property type="component" value="Chromosome"/>
</dbReference>
<proteinExistence type="predicted"/>
<dbReference type="EMBL" id="CP002541">
    <property type="protein sequence ID" value="ADY14159.1"/>
    <property type="molecule type" value="Genomic_DNA"/>
</dbReference>
<reference evidence="3" key="1">
    <citation type="submission" date="2011-02" db="EMBL/GenBank/DDBJ databases">
        <title>Complete sequence of Spirochaeta sp. Buddy.</title>
        <authorList>
            <person name="Lucas S."/>
            <person name="Copeland A."/>
            <person name="Lapidus A."/>
            <person name="Cheng J.-F."/>
            <person name="Goodwin L."/>
            <person name="Pitluck S."/>
            <person name="Zeytun A."/>
            <person name="Detter J.C."/>
            <person name="Han C."/>
            <person name="Tapia R."/>
            <person name="Land M."/>
            <person name="Hauser L."/>
            <person name="Kyrpides N."/>
            <person name="Ivanova N."/>
            <person name="Mikhailova N."/>
            <person name="Pagani I."/>
            <person name="Ritalahti K.M."/>
            <person name="Loeffler F.E."/>
            <person name="Woyke T."/>
        </authorList>
    </citation>
    <scope>NUCLEOTIDE SEQUENCE [LARGE SCALE GENOMIC DNA]</scope>
    <source>
        <strain evidence="3">ATCC BAA-1886 / DSM 22777 / Buddy</strain>
    </source>
</reference>
<evidence type="ECO:0000313" key="2">
    <source>
        <dbReference type="EMBL" id="ADY14159.1"/>
    </source>
</evidence>
<dbReference type="AlphaFoldDB" id="F0RSQ5"/>
<name>F0RSQ5_SPHGB</name>
<feature type="domain" description="AcrIC5-like" evidence="1">
    <location>
        <begin position="108"/>
        <end position="160"/>
    </location>
</feature>
<dbReference type="HOGENOM" id="CLU_1625998_0_0_12"/>
<protein>
    <recommendedName>
        <fullName evidence="1">AcrIC5-like domain-containing protein</fullName>
    </recommendedName>
</protein>
<sequence>MQQENIPSPNTFASPMSRKWMLAEQTAERLEKEDGLDRIILEKDNDYTCLTLDECFKMFSEYDGQKVVKEHIEEAFYHSPDGLPIDMFFDYILSVKLDSAEYFIRALTMVKGKYFYMMDVEDQMDNEIFNMLQNRLGSCSDMLFLTCYLKEHEAKFARPFIFE</sequence>
<evidence type="ECO:0000313" key="3">
    <source>
        <dbReference type="Proteomes" id="UP000008466"/>
    </source>
</evidence>
<organism evidence="2 3">
    <name type="scientific">Sphaerochaeta globosa (strain ATCC BAA-1886 / DSM 22777 / Buddy)</name>
    <name type="common">Spirochaeta sp. (strain Buddy)</name>
    <dbReference type="NCBI Taxonomy" id="158189"/>
    <lineage>
        <taxon>Bacteria</taxon>
        <taxon>Pseudomonadati</taxon>
        <taxon>Spirochaetota</taxon>
        <taxon>Spirochaetia</taxon>
        <taxon>Spirochaetales</taxon>
        <taxon>Sphaerochaetaceae</taxon>
        <taxon>Sphaerochaeta</taxon>
    </lineage>
</organism>
<dbReference type="InterPro" id="IPR054398">
    <property type="entry name" value="AcrIC5-like_dom"/>
</dbReference>